<reference evidence="8 9" key="1">
    <citation type="submission" date="2020-01" db="EMBL/GenBank/DDBJ databases">
        <authorList>
            <person name="Gulvik C.A."/>
            <person name="Batra D.G."/>
        </authorList>
    </citation>
    <scope>NUCLEOTIDE SEQUENCE [LARGE SCALE GENOMIC DNA]</scope>
    <source>
        <strain evidence="8 9">W9323</strain>
    </source>
</reference>
<dbReference type="Pfam" id="PF04029">
    <property type="entry name" value="2-ph_phosp"/>
    <property type="match status" value="1"/>
</dbReference>
<evidence type="ECO:0000256" key="7">
    <source>
        <dbReference type="ARBA" id="ARBA00033711"/>
    </source>
</evidence>
<dbReference type="GO" id="GO:0000287">
    <property type="term" value="F:magnesium ion binding"/>
    <property type="evidence" value="ECO:0007669"/>
    <property type="project" value="InterPro"/>
</dbReference>
<accession>A0A7D3XRE1</accession>
<dbReference type="PANTHER" id="PTHR37311">
    <property type="entry name" value="2-PHOSPHOSULFOLACTATE PHOSPHATASE-RELATED"/>
    <property type="match status" value="1"/>
</dbReference>
<dbReference type="PANTHER" id="PTHR37311:SF1">
    <property type="entry name" value="2-PHOSPHOSULFOLACTATE PHOSPHATASE-RELATED"/>
    <property type="match status" value="1"/>
</dbReference>
<dbReference type="GO" id="GO:0050532">
    <property type="term" value="F:2-phosphosulfolactate phosphatase activity"/>
    <property type="evidence" value="ECO:0007669"/>
    <property type="project" value="UniProtKB-EC"/>
</dbReference>
<proteinExistence type="inferred from homology"/>
<evidence type="ECO:0000313" key="9">
    <source>
        <dbReference type="Proteomes" id="UP000503088"/>
    </source>
</evidence>
<sequence>MRVTVIPHVDEVRSEQLSRKTVIMIDVFRASSCIVTALAHGASSILPTATVAQARAHKNGRLSGGERFGIKVEGFDMGNSPSEYRSEKVRNRNIVMTTTNGTRALAKASRGQYVLISCFLNGTACATHAIELYRDILLLCAGTRGEFSLEDGMAAGFLLDILRKLNPSVQCDDLGLALIHSYHTCQNHLLESLSASQSGQRLIRRGLQQDIRDCLRRDQYPIVPRLDQTHIVL</sequence>
<dbReference type="EC" id="3.1.3.71" evidence="3"/>
<dbReference type="Proteomes" id="UP000503088">
    <property type="component" value="Chromosome"/>
</dbReference>
<keyword evidence="6" id="KW-0460">Magnesium</keyword>
<dbReference type="GO" id="GO:0050545">
    <property type="term" value="F:sulfopyruvate decarboxylase activity"/>
    <property type="evidence" value="ECO:0007669"/>
    <property type="project" value="TreeGrafter"/>
</dbReference>
<dbReference type="InterPro" id="IPR005238">
    <property type="entry name" value="ComB-like"/>
</dbReference>
<evidence type="ECO:0000256" key="5">
    <source>
        <dbReference type="ARBA" id="ARBA00022801"/>
    </source>
</evidence>
<dbReference type="EMBL" id="CP048104">
    <property type="protein sequence ID" value="QKG84208.1"/>
    <property type="molecule type" value="Genomic_DNA"/>
</dbReference>
<keyword evidence="5" id="KW-0378">Hydrolase</keyword>
<comment type="catalytic activity">
    <reaction evidence="7">
        <text>(2R)-O-phospho-3-sulfolactate + H2O = (2R)-3-sulfolactate + phosphate</text>
        <dbReference type="Rhea" id="RHEA:23416"/>
        <dbReference type="ChEBI" id="CHEBI:15377"/>
        <dbReference type="ChEBI" id="CHEBI:15597"/>
        <dbReference type="ChEBI" id="CHEBI:43474"/>
        <dbReference type="ChEBI" id="CHEBI:58738"/>
        <dbReference type="EC" id="3.1.3.71"/>
    </reaction>
</comment>
<evidence type="ECO:0000256" key="2">
    <source>
        <dbReference type="ARBA" id="ARBA00009997"/>
    </source>
</evidence>
<name>A0A7D3XRE1_9BACL</name>
<gene>
    <name evidence="8" type="ORF">GXN76_06785</name>
</gene>
<organism evidence="8 9">
    <name type="scientific">Kroppenstedtia pulmonis</name>
    <dbReference type="NCBI Taxonomy" id="1380685"/>
    <lineage>
        <taxon>Bacteria</taxon>
        <taxon>Bacillati</taxon>
        <taxon>Bacillota</taxon>
        <taxon>Bacilli</taxon>
        <taxon>Bacillales</taxon>
        <taxon>Thermoactinomycetaceae</taxon>
        <taxon>Kroppenstedtia</taxon>
    </lineage>
</organism>
<dbReference type="SUPFAM" id="SSF142823">
    <property type="entry name" value="ComB-like"/>
    <property type="match status" value="1"/>
</dbReference>
<comment type="cofactor">
    <cofactor evidence="1">
        <name>Mg(2+)</name>
        <dbReference type="ChEBI" id="CHEBI:18420"/>
    </cofactor>
</comment>
<dbReference type="InterPro" id="IPR036702">
    <property type="entry name" value="ComB-like_sf"/>
</dbReference>
<evidence type="ECO:0000256" key="4">
    <source>
        <dbReference type="ARBA" id="ARBA00021948"/>
    </source>
</evidence>
<evidence type="ECO:0000256" key="6">
    <source>
        <dbReference type="ARBA" id="ARBA00022842"/>
    </source>
</evidence>
<evidence type="ECO:0000256" key="1">
    <source>
        <dbReference type="ARBA" id="ARBA00001946"/>
    </source>
</evidence>
<comment type="similarity">
    <text evidence="2">Belongs to the ComB family.</text>
</comment>
<dbReference type="Gene3D" id="3.90.1560.10">
    <property type="entry name" value="ComB-like"/>
    <property type="match status" value="1"/>
</dbReference>
<dbReference type="KEGG" id="kpul:GXN76_06785"/>
<dbReference type="RefSeq" id="WP_173221687.1">
    <property type="nucleotide sequence ID" value="NZ_CP048104.1"/>
</dbReference>
<evidence type="ECO:0000313" key="8">
    <source>
        <dbReference type="EMBL" id="QKG84208.1"/>
    </source>
</evidence>
<evidence type="ECO:0000256" key="3">
    <source>
        <dbReference type="ARBA" id="ARBA00012953"/>
    </source>
</evidence>
<dbReference type="AlphaFoldDB" id="A0A7D3XRE1"/>
<keyword evidence="9" id="KW-1185">Reference proteome</keyword>
<protein>
    <recommendedName>
        <fullName evidence="4">Probable 2-phosphosulfolactate phosphatase</fullName>
        <ecNumber evidence="3">3.1.3.71</ecNumber>
    </recommendedName>
</protein>